<proteinExistence type="predicted"/>
<reference evidence="1" key="2">
    <citation type="submission" date="2021-01" db="EMBL/GenBank/DDBJ databases">
        <authorList>
            <person name="Schikora-Tamarit M.A."/>
        </authorList>
    </citation>
    <scope>NUCLEOTIDE SEQUENCE</scope>
    <source>
        <strain evidence="1">NCAIM Y.01608</strain>
    </source>
</reference>
<dbReference type="EMBL" id="JAEUBD010001468">
    <property type="protein sequence ID" value="KAH3660919.1"/>
    <property type="molecule type" value="Genomic_DNA"/>
</dbReference>
<keyword evidence="2" id="KW-1185">Reference proteome</keyword>
<dbReference type="Proteomes" id="UP000788993">
    <property type="component" value="Unassembled WGS sequence"/>
</dbReference>
<name>A0A9P8T089_9ASCO</name>
<reference evidence="1" key="1">
    <citation type="journal article" date="2021" name="Open Biol.">
        <title>Shared evolutionary footprints suggest mitochondrial oxidative damage underlies multiple complex I losses in fungi.</title>
        <authorList>
            <person name="Schikora-Tamarit M.A."/>
            <person name="Marcet-Houben M."/>
            <person name="Nosek J."/>
            <person name="Gabaldon T."/>
        </authorList>
    </citation>
    <scope>NUCLEOTIDE SEQUENCE</scope>
    <source>
        <strain evidence="1">NCAIM Y.01608</strain>
    </source>
</reference>
<evidence type="ECO:0000313" key="2">
    <source>
        <dbReference type="Proteomes" id="UP000788993"/>
    </source>
</evidence>
<evidence type="ECO:0000313" key="1">
    <source>
        <dbReference type="EMBL" id="KAH3660919.1"/>
    </source>
</evidence>
<accession>A0A9P8T089</accession>
<gene>
    <name evidence="1" type="ORF">OGATHE_005251</name>
</gene>
<dbReference type="AlphaFoldDB" id="A0A9P8T089"/>
<protein>
    <submittedName>
        <fullName evidence="1">Uncharacterized protein</fullName>
    </submittedName>
</protein>
<comment type="caution">
    <text evidence="1">The sequence shown here is derived from an EMBL/GenBank/DDBJ whole genome shotgun (WGS) entry which is preliminary data.</text>
</comment>
<organism evidence="1 2">
    <name type="scientific">Ogataea polymorpha</name>
    <dbReference type="NCBI Taxonomy" id="460523"/>
    <lineage>
        <taxon>Eukaryota</taxon>
        <taxon>Fungi</taxon>
        <taxon>Dikarya</taxon>
        <taxon>Ascomycota</taxon>
        <taxon>Saccharomycotina</taxon>
        <taxon>Pichiomycetes</taxon>
        <taxon>Pichiales</taxon>
        <taxon>Pichiaceae</taxon>
        <taxon>Ogataea</taxon>
    </lineage>
</organism>
<sequence>MIDIMVRIWEDMHIVIFDSFSVKRIQKLQRVLEMHVIVGRAVHDEESSDLLEFVDIANFRHALVVFIVFGFVHVPLCVNRIVEQPIGHRSNCHTVFESGARVIFQRLQSGEATV</sequence>